<dbReference type="SUPFAM" id="SSF52425">
    <property type="entry name" value="Cryptochrome/photolyase, N-terminal domain"/>
    <property type="match status" value="1"/>
</dbReference>
<dbReference type="PANTHER" id="PTHR11455">
    <property type="entry name" value="CRYPTOCHROME"/>
    <property type="match status" value="1"/>
</dbReference>
<keyword evidence="3" id="KW-0285">Flavoprotein</keyword>
<evidence type="ECO:0000256" key="2">
    <source>
        <dbReference type="ARBA" id="ARBA00001974"/>
    </source>
</evidence>
<feature type="compositionally biased region" description="Basic and acidic residues" evidence="5">
    <location>
        <begin position="467"/>
        <end position="482"/>
    </location>
</feature>
<evidence type="ECO:0000256" key="4">
    <source>
        <dbReference type="ARBA" id="ARBA00022827"/>
    </source>
</evidence>
<evidence type="ECO:0000256" key="1">
    <source>
        <dbReference type="ARBA" id="ARBA00001932"/>
    </source>
</evidence>
<dbReference type="InterPro" id="IPR002081">
    <property type="entry name" value="Cryptochrome/DNA_photolyase_1"/>
</dbReference>
<dbReference type="InterPro" id="IPR005101">
    <property type="entry name" value="Cryptochr/Photolyase_FAD-bd"/>
</dbReference>
<comment type="cofactor">
    <cofactor evidence="2">
        <name>FAD</name>
        <dbReference type="ChEBI" id="CHEBI:57692"/>
    </cofactor>
</comment>
<dbReference type="Gene3D" id="1.10.579.10">
    <property type="entry name" value="DNA Cyclobutane Dipyrimidine Photolyase, subunit A, domain 3"/>
    <property type="match status" value="1"/>
</dbReference>
<dbReference type="Pfam" id="PF03441">
    <property type="entry name" value="FAD_binding_7"/>
    <property type="match status" value="1"/>
</dbReference>
<protein>
    <submittedName>
        <fullName evidence="7">Deoxyribodipyrimidine photolyase</fullName>
    </submittedName>
</protein>
<evidence type="ECO:0000313" key="7">
    <source>
        <dbReference type="EMBL" id="MBK1667660.1"/>
    </source>
</evidence>
<dbReference type="InterPro" id="IPR014729">
    <property type="entry name" value="Rossmann-like_a/b/a_fold"/>
</dbReference>
<name>A0ABS1DB95_9PROT</name>
<evidence type="ECO:0000256" key="5">
    <source>
        <dbReference type="SAM" id="MobiDB-lite"/>
    </source>
</evidence>
<dbReference type="Gene3D" id="3.40.50.620">
    <property type="entry name" value="HUPs"/>
    <property type="match status" value="1"/>
</dbReference>
<keyword evidence="4" id="KW-0274">FAD</keyword>
<dbReference type="Pfam" id="PF00875">
    <property type="entry name" value="DNA_photolyase"/>
    <property type="match status" value="1"/>
</dbReference>
<evidence type="ECO:0000259" key="6">
    <source>
        <dbReference type="PROSITE" id="PS51645"/>
    </source>
</evidence>
<dbReference type="Gene3D" id="1.25.40.80">
    <property type="match status" value="1"/>
</dbReference>
<accession>A0ABS1DB95</accession>
<feature type="region of interest" description="Disordered" evidence="5">
    <location>
        <begin position="460"/>
        <end position="518"/>
    </location>
</feature>
<proteinExistence type="predicted"/>
<keyword evidence="8" id="KW-1185">Reference proteome</keyword>
<comment type="cofactor">
    <cofactor evidence="1">
        <name>(6R)-5,10-methylene-5,6,7,8-tetrahydrofolate</name>
        <dbReference type="ChEBI" id="CHEBI:15636"/>
    </cofactor>
</comment>
<dbReference type="Proteomes" id="UP001296873">
    <property type="component" value="Unassembled WGS sequence"/>
</dbReference>
<feature type="domain" description="Photolyase/cryptochrome alpha/beta" evidence="6">
    <location>
        <begin position="8"/>
        <end position="137"/>
    </location>
</feature>
<dbReference type="RefSeq" id="WP_200339821.1">
    <property type="nucleotide sequence ID" value="NZ_NRRL01000010.1"/>
</dbReference>
<reference evidence="7 8" key="1">
    <citation type="journal article" date="2020" name="Microorganisms">
        <title>Osmotic Adaptation and Compatible Solute Biosynthesis of Phototrophic Bacteria as Revealed from Genome Analyses.</title>
        <authorList>
            <person name="Imhoff J.F."/>
            <person name="Rahn T."/>
            <person name="Kunzel S."/>
            <person name="Keller A."/>
            <person name="Neulinger S.C."/>
        </authorList>
    </citation>
    <scope>NUCLEOTIDE SEQUENCE [LARGE SCALE GENOMIC DNA]</scope>
    <source>
        <strain evidence="7 8">DSM 9895</strain>
    </source>
</reference>
<dbReference type="SUPFAM" id="SSF48173">
    <property type="entry name" value="Cryptochrome/photolyase FAD-binding domain"/>
    <property type="match status" value="1"/>
</dbReference>
<dbReference type="PANTHER" id="PTHR11455:SF9">
    <property type="entry name" value="CRYPTOCHROME CIRCADIAN CLOCK 5 ISOFORM X1"/>
    <property type="match status" value="1"/>
</dbReference>
<comment type="caution">
    <text evidence="7">The sequence shown here is derived from an EMBL/GenBank/DDBJ whole genome shotgun (WGS) entry which is preliminary data.</text>
</comment>
<evidence type="ECO:0000313" key="8">
    <source>
        <dbReference type="Proteomes" id="UP001296873"/>
    </source>
</evidence>
<dbReference type="EMBL" id="NRRL01000010">
    <property type="protein sequence ID" value="MBK1667660.1"/>
    <property type="molecule type" value="Genomic_DNA"/>
</dbReference>
<organism evidence="7 8">
    <name type="scientific">Rhodovibrio sodomensis</name>
    <dbReference type="NCBI Taxonomy" id="1088"/>
    <lineage>
        <taxon>Bacteria</taxon>
        <taxon>Pseudomonadati</taxon>
        <taxon>Pseudomonadota</taxon>
        <taxon>Alphaproteobacteria</taxon>
        <taxon>Rhodospirillales</taxon>
        <taxon>Rhodovibrionaceae</taxon>
        <taxon>Rhodovibrio</taxon>
    </lineage>
</organism>
<dbReference type="InterPro" id="IPR036155">
    <property type="entry name" value="Crypto/Photolyase_N_sf"/>
</dbReference>
<dbReference type="InterPro" id="IPR036134">
    <property type="entry name" value="Crypto/Photolyase_FAD-like_sf"/>
</dbReference>
<gene>
    <name evidence="7" type="ORF">CKO28_06385</name>
</gene>
<sequence>MATRSAYPLQIVWFKRDLRADDHAPLAEAAAHGPVLPLYIVDPGLWTAADASRRQWAFAAESLGELRNTLAARGQPLVVRVGDAVEVLEQLRRTYTLAGLWSHQETGNWASYQRDVRVRRWARTHGLPWTERRQHGVIRGLKTRNGWAREWGRFMAQPASRPPNALAPIDGLEEGPIPTADDLGLAADPCPNRQPGGRAAATGLLESFLTERGRDYRREMSSPVTAFDACSRLSPHFAFGTLSMREAAQAAWAAHREAEPPWRGSLNSFEGRLHWHCHFMQKLEDAPEIEWRNLHPAADVLDRSDDPSDPRLRAWAKGETGFPFVDACLRALIATGWLNFRMRAMLQAVACYHLWLHWQQSGLVLARYFTDYEAGIHWSQSQMQAGTTGINTTRIYNPVKQGYDQDPEGAFVRAWVPELAQVPDAYIHEPWTWPNAHTLLGDAYPERIVDHQTAARAARQKMGRMRATPEARRQADRIQEKHGSRKSGVRNAGHGRSGGGHARTKTDRRQTGFDFDDG</sequence>
<dbReference type="PROSITE" id="PS51645">
    <property type="entry name" value="PHR_CRY_ALPHA_BETA"/>
    <property type="match status" value="1"/>
</dbReference>
<evidence type="ECO:0000256" key="3">
    <source>
        <dbReference type="ARBA" id="ARBA00022630"/>
    </source>
</evidence>
<dbReference type="InterPro" id="IPR006050">
    <property type="entry name" value="DNA_photolyase_N"/>
</dbReference>